<evidence type="ECO:0000313" key="2">
    <source>
        <dbReference type="EMBL" id="CAD1837352.1"/>
    </source>
</evidence>
<feature type="compositionally biased region" description="Pro residues" evidence="1">
    <location>
        <begin position="54"/>
        <end position="68"/>
    </location>
</feature>
<dbReference type="PANTHER" id="PTHR37173:SF1">
    <property type="entry name" value="PROLINE-RICH FAMILY PROTEIN"/>
    <property type="match status" value="1"/>
</dbReference>
<dbReference type="AlphaFoldDB" id="A0A6V7Q2L2"/>
<dbReference type="InterPro" id="IPR003882">
    <property type="entry name" value="Pistil_extensin"/>
</dbReference>
<organism evidence="2">
    <name type="scientific">Ananas comosus var. bracteatus</name>
    <name type="common">red pineapple</name>
    <dbReference type="NCBI Taxonomy" id="296719"/>
    <lineage>
        <taxon>Eukaryota</taxon>
        <taxon>Viridiplantae</taxon>
        <taxon>Streptophyta</taxon>
        <taxon>Embryophyta</taxon>
        <taxon>Tracheophyta</taxon>
        <taxon>Spermatophyta</taxon>
        <taxon>Magnoliopsida</taxon>
        <taxon>Liliopsida</taxon>
        <taxon>Poales</taxon>
        <taxon>Bromeliaceae</taxon>
        <taxon>Bromelioideae</taxon>
        <taxon>Ananas</taxon>
    </lineage>
</organism>
<accession>A0A6V7Q2L2</accession>
<dbReference type="InterPro" id="IPR028226">
    <property type="entry name" value="LIN37"/>
</dbReference>
<evidence type="ECO:0000256" key="1">
    <source>
        <dbReference type="SAM" id="MobiDB-lite"/>
    </source>
</evidence>
<gene>
    <name evidence="2" type="ORF">CB5_LOCUS20563</name>
</gene>
<dbReference type="Pfam" id="PF15306">
    <property type="entry name" value="LIN37"/>
    <property type="match status" value="1"/>
</dbReference>
<dbReference type="GO" id="GO:0017053">
    <property type="term" value="C:transcription repressor complex"/>
    <property type="evidence" value="ECO:0007669"/>
    <property type="project" value="InterPro"/>
</dbReference>
<protein>
    <submittedName>
        <fullName evidence="2">Uncharacterized protein</fullName>
    </submittedName>
</protein>
<feature type="compositionally biased region" description="Pro residues" evidence="1">
    <location>
        <begin position="9"/>
        <end position="45"/>
    </location>
</feature>
<sequence length="361" mass="38024">MSTSAAPSEPSPPLPPPPPLIPLPNPTSPPPPLPPPPHSAPPFPLSSPSETLAPLPPSPPPPPPPPQLYPVAVAVAAGSHHRALCGIGFPPKPSSRAPPPPPPPPPLDQSVTVANPAGYIPNASPTAVMNLPGAAAAAAQARPFVYGVPDHAAAHAMRPPPMQAQQPLPPLAIARPVAAAGGGGSGVVSLAVPPKGVPAAAHSKVCSLPTVSSAHDYGNSKERDRSGEDTLMTIHSRKVRILDSESPSLYSLCRAWLRNSVPHESQPNIGNSVELPKPLPASMIDTNILRDDANGDKDDENNHVGSAEELSTRDLLNEHIKRGKKIRTRLSKERRLRIERYRERLTLLLPPNLETARHETE</sequence>
<feature type="compositionally biased region" description="Pro residues" evidence="1">
    <location>
        <begin position="90"/>
        <end position="107"/>
    </location>
</feature>
<reference evidence="2" key="1">
    <citation type="submission" date="2020-07" db="EMBL/GenBank/DDBJ databases">
        <authorList>
            <person name="Lin J."/>
        </authorList>
    </citation>
    <scope>NUCLEOTIDE SEQUENCE</scope>
</reference>
<proteinExistence type="predicted"/>
<dbReference type="EMBL" id="LR862132">
    <property type="protein sequence ID" value="CAD1837352.1"/>
    <property type="molecule type" value="Genomic_DNA"/>
</dbReference>
<dbReference type="PANTHER" id="PTHR37173">
    <property type="entry name" value="HYDROXYPROLINE-RICH GLYCOPROTEIN FAMILY PROTEIN"/>
    <property type="match status" value="1"/>
</dbReference>
<feature type="region of interest" description="Disordered" evidence="1">
    <location>
        <begin position="84"/>
        <end position="114"/>
    </location>
</feature>
<feature type="region of interest" description="Disordered" evidence="1">
    <location>
        <begin position="1"/>
        <end position="70"/>
    </location>
</feature>
<dbReference type="PRINTS" id="PR01218">
    <property type="entry name" value="PSTLEXTENSIN"/>
</dbReference>
<name>A0A6V7Q2L2_ANACO</name>